<sequence>MIVKEIMSTAIKTATVETKIHDIASTMCLNKISGVPVIDKDNKLCGILSEKDILRAMFPGVEQIMQQGAKADFESIEADYKGVMSKKVGDLMTLTVASVTPDMPLLKAASLILEKSVESRKYAQLLDSYSYMKKVFITNKVTSHFFITLSKSITCTSFSRPTD</sequence>
<protein>
    <recommendedName>
        <fullName evidence="2">CBS domain-containing protein</fullName>
    </recommendedName>
</protein>
<reference evidence="3" key="1">
    <citation type="submission" date="2018-06" db="EMBL/GenBank/DDBJ databases">
        <authorList>
            <person name="Zhirakovskaya E."/>
        </authorList>
    </citation>
    <scope>NUCLEOTIDE SEQUENCE</scope>
</reference>
<dbReference type="AlphaFoldDB" id="A0A3B0XSE4"/>
<organism evidence="3">
    <name type="scientific">hydrothermal vent metagenome</name>
    <dbReference type="NCBI Taxonomy" id="652676"/>
    <lineage>
        <taxon>unclassified sequences</taxon>
        <taxon>metagenomes</taxon>
        <taxon>ecological metagenomes</taxon>
    </lineage>
</organism>
<feature type="domain" description="CBS" evidence="2">
    <location>
        <begin position="7"/>
        <end position="63"/>
    </location>
</feature>
<dbReference type="PANTHER" id="PTHR43080">
    <property type="entry name" value="CBS DOMAIN-CONTAINING PROTEIN CBSX3, MITOCHONDRIAL"/>
    <property type="match status" value="1"/>
</dbReference>
<dbReference type="InterPro" id="IPR046342">
    <property type="entry name" value="CBS_dom_sf"/>
</dbReference>
<evidence type="ECO:0000259" key="2">
    <source>
        <dbReference type="PROSITE" id="PS51371"/>
    </source>
</evidence>
<dbReference type="PANTHER" id="PTHR43080:SF2">
    <property type="entry name" value="CBS DOMAIN-CONTAINING PROTEIN"/>
    <property type="match status" value="1"/>
</dbReference>
<dbReference type="InterPro" id="IPR000644">
    <property type="entry name" value="CBS_dom"/>
</dbReference>
<dbReference type="SUPFAM" id="SSF54631">
    <property type="entry name" value="CBS-domain pair"/>
    <property type="match status" value="1"/>
</dbReference>
<proteinExistence type="predicted"/>
<dbReference type="InterPro" id="IPR051257">
    <property type="entry name" value="Diverse_CBS-Domain"/>
</dbReference>
<evidence type="ECO:0000313" key="3">
    <source>
        <dbReference type="EMBL" id="VAW59296.1"/>
    </source>
</evidence>
<accession>A0A3B0XSE4</accession>
<dbReference type="EMBL" id="UOFH01000070">
    <property type="protein sequence ID" value="VAW59296.1"/>
    <property type="molecule type" value="Genomic_DNA"/>
</dbReference>
<name>A0A3B0XSE4_9ZZZZ</name>
<dbReference type="PROSITE" id="PS51371">
    <property type="entry name" value="CBS"/>
    <property type="match status" value="1"/>
</dbReference>
<evidence type="ECO:0000256" key="1">
    <source>
        <dbReference type="ARBA" id="ARBA00023122"/>
    </source>
</evidence>
<keyword evidence="1" id="KW-0129">CBS domain</keyword>
<gene>
    <name evidence="3" type="ORF">MNBD_GAMMA08-1347</name>
</gene>
<dbReference type="Pfam" id="PF00571">
    <property type="entry name" value="CBS"/>
    <property type="match status" value="1"/>
</dbReference>
<dbReference type="Gene3D" id="3.10.580.10">
    <property type="entry name" value="CBS-domain"/>
    <property type="match status" value="1"/>
</dbReference>